<dbReference type="Proteomes" id="UP001497644">
    <property type="component" value="Chromosome 10"/>
</dbReference>
<accession>A0AAV2N7G3</accession>
<evidence type="ECO:0000256" key="1">
    <source>
        <dbReference type="SAM" id="MobiDB-lite"/>
    </source>
</evidence>
<evidence type="ECO:0000313" key="3">
    <source>
        <dbReference type="Proteomes" id="UP001497644"/>
    </source>
</evidence>
<evidence type="ECO:0000313" key="2">
    <source>
        <dbReference type="EMBL" id="CAL1675641.1"/>
    </source>
</evidence>
<sequence length="109" mass="12053">MTSGSRHIILRRIAEVTRRVRRSNSEPSRPQIIRIPRLTPEPANSFVKSFCEFTALVTSTLSPTVFPSWDRRRPDLYAGASAAEGLQPSTKGSVGDDGSAGKSRKGRRR</sequence>
<name>A0AAV2N7G3_9HYME</name>
<gene>
    <name evidence="2" type="ORF">LPLAT_LOCUS1933</name>
</gene>
<protein>
    <submittedName>
        <fullName evidence="2">Uncharacterized protein</fullName>
    </submittedName>
</protein>
<organism evidence="2 3">
    <name type="scientific">Lasius platythorax</name>
    <dbReference type="NCBI Taxonomy" id="488582"/>
    <lineage>
        <taxon>Eukaryota</taxon>
        <taxon>Metazoa</taxon>
        <taxon>Ecdysozoa</taxon>
        <taxon>Arthropoda</taxon>
        <taxon>Hexapoda</taxon>
        <taxon>Insecta</taxon>
        <taxon>Pterygota</taxon>
        <taxon>Neoptera</taxon>
        <taxon>Endopterygota</taxon>
        <taxon>Hymenoptera</taxon>
        <taxon>Apocrita</taxon>
        <taxon>Aculeata</taxon>
        <taxon>Formicoidea</taxon>
        <taxon>Formicidae</taxon>
        <taxon>Formicinae</taxon>
        <taxon>Lasius</taxon>
        <taxon>Lasius</taxon>
    </lineage>
</organism>
<dbReference type="AlphaFoldDB" id="A0AAV2N7G3"/>
<keyword evidence="3" id="KW-1185">Reference proteome</keyword>
<dbReference type="EMBL" id="OZ034833">
    <property type="protein sequence ID" value="CAL1675641.1"/>
    <property type="molecule type" value="Genomic_DNA"/>
</dbReference>
<reference evidence="2" key="1">
    <citation type="submission" date="2024-04" db="EMBL/GenBank/DDBJ databases">
        <authorList>
            <consortium name="Molecular Ecology Group"/>
        </authorList>
    </citation>
    <scope>NUCLEOTIDE SEQUENCE</scope>
</reference>
<feature type="region of interest" description="Disordered" evidence="1">
    <location>
        <begin position="79"/>
        <end position="109"/>
    </location>
</feature>
<proteinExistence type="predicted"/>